<gene>
    <name evidence="1" type="ORF">F4821DRAFT_275638</name>
</gene>
<dbReference type="EMBL" id="MU394421">
    <property type="protein sequence ID" value="KAI6080806.1"/>
    <property type="molecule type" value="Genomic_DNA"/>
</dbReference>
<keyword evidence="2" id="KW-1185">Reference proteome</keyword>
<dbReference type="Proteomes" id="UP001497680">
    <property type="component" value="Unassembled WGS sequence"/>
</dbReference>
<reference evidence="1 2" key="1">
    <citation type="journal article" date="2022" name="New Phytol.">
        <title>Ecological generalism drives hyperdiversity of secondary metabolite gene clusters in xylarialean endophytes.</title>
        <authorList>
            <person name="Franco M.E.E."/>
            <person name="Wisecaver J.H."/>
            <person name="Arnold A.E."/>
            <person name="Ju Y.M."/>
            <person name="Slot J.C."/>
            <person name="Ahrendt S."/>
            <person name="Moore L.P."/>
            <person name="Eastman K.E."/>
            <person name="Scott K."/>
            <person name="Konkel Z."/>
            <person name="Mondo S.J."/>
            <person name="Kuo A."/>
            <person name="Hayes R.D."/>
            <person name="Haridas S."/>
            <person name="Andreopoulos B."/>
            <person name="Riley R."/>
            <person name="LaButti K."/>
            <person name="Pangilinan J."/>
            <person name="Lipzen A."/>
            <person name="Amirebrahimi M."/>
            <person name="Yan J."/>
            <person name="Adam C."/>
            <person name="Keymanesh K."/>
            <person name="Ng V."/>
            <person name="Louie K."/>
            <person name="Northen T."/>
            <person name="Drula E."/>
            <person name="Henrissat B."/>
            <person name="Hsieh H.M."/>
            <person name="Youens-Clark K."/>
            <person name="Lutzoni F."/>
            <person name="Miadlikowska J."/>
            <person name="Eastwood D.C."/>
            <person name="Hamelin R.C."/>
            <person name="Grigoriev I.V."/>
            <person name="U'Ren J.M."/>
        </authorList>
    </citation>
    <scope>NUCLEOTIDE SEQUENCE [LARGE SCALE GENOMIC DNA]</scope>
    <source>
        <strain evidence="1 2">ER1909</strain>
    </source>
</reference>
<name>A0ACC0CK27_9PEZI</name>
<accession>A0ACC0CK27</accession>
<proteinExistence type="predicted"/>
<evidence type="ECO:0000313" key="1">
    <source>
        <dbReference type="EMBL" id="KAI6080806.1"/>
    </source>
</evidence>
<protein>
    <submittedName>
        <fullName evidence="1">Uncharacterized protein</fullName>
    </submittedName>
</protein>
<evidence type="ECO:0000313" key="2">
    <source>
        <dbReference type="Proteomes" id="UP001497680"/>
    </source>
</evidence>
<sequence>MAERALQLQTVITHLHQTLENQWELGGLEERDKPPILEFKLGPQDWRVVEVVQKILAPLRSPRNSYKAMVPMALLISISLRWNCCFFILKIVAVATRISNLTILPSWLVAEVKK</sequence>
<comment type="caution">
    <text evidence="1">The sequence shown here is derived from an EMBL/GenBank/DDBJ whole genome shotgun (WGS) entry which is preliminary data.</text>
</comment>
<organism evidence="1 2">
    <name type="scientific">Hypoxylon rubiginosum</name>
    <dbReference type="NCBI Taxonomy" id="110542"/>
    <lineage>
        <taxon>Eukaryota</taxon>
        <taxon>Fungi</taxon>
        <taxon>Dikarya</taxon>
        <taxon>Ascomycota</taxon>
        <taxon>Pezizomycotina</taxon>
        <taxon>Sordariomycetes</taxon>
        <taxon>Xylariomycetidae</taxon>
        <taxon>Xylariales</taxon>
        <taxon>Hypoxylaceae</taxon>
        <taxon>Hypoxylon</taxon>
    </lineage>
</organism>